<evidence type="ECO:0000313" key="6">
    <source>
        <dbReference type="Proteomes" id="UP000669239"/>
    </source>
</evidence>
<dbReference type="Pfam" id="PF00156">
    <property type="entry name" value="Pribosyltran"/>
    <property type="match status" value="1"/>
</dbReference>
<dbReference type="EMBL" id="JAKNGE010000017">
    <property type="protein sequence ID" value="MCG4746607.1"/>
    <property type="molecule type" value="Genomic_DNA"/>
</dbReference>
<dbReference type="EMBL" id="JAAITT010000013">
    <property type="protein sequence ID" value="NSJ49162.1"/>
    <property type="molecule type" value="Genomic_DNA"/>
</dbReference>
<dbReference type="InterPro" id="IPR051910">
    <property type="entry name" value="ComF/GntX_DNA_util-trans"/>
</dbReference>
<dbReference type="Proteomes" id="UP001299608">
    <property type="component" value="Unassembled WGS sequence"/>
</dbReference>
<dbReference type="InterPro" id="IPR044005">
    <property type="entry name" value="DZR_2"/>
</dbReference>
<organism evidence="4 7">
    <name type="scientific">Enterocloster aldenensis</name>
    <dbReference type="NCBI Taxonomy" id="358742"/>
    <lineage>
        <taxon>Bacteria</taxon>
        <taxon>Bacillati</taxon>
        <taxon>Bacillota</taxon>
        <taxon>Clostridia</taxon>
        <taxon>Lachnospirales</taxon>
        <taxon>Lachnospiraceae</taxon>
        <taxon>Enterocloster</taxon>
    </lineage>
</organism>
<evidence type="ECO:0000313" key="4">
    <source>
        <dbReference type="EMBL" id="MCG4746607.1"/>
    </source>
</evidence>
<evidence type="ECO:0000259" key="2">
    <source>
        <dbReference type="Pfam" id="PF00156"/>
    </source>
</evidence>
<evidence type="ECO:0000259" key="3">
    <source>
        <dbReference type="Pfam" id="PF18912"/>
    </source>
</evidence>
<name>A0AAX1SDM8_9FIRM</name>
<proteinExistence type="inferred from homology"/>
<evidence type="ECO:0000313" key="7">
    <source>
        <dbReference type="Proteomes" id="UP001299608"/>
    </source>
</evidence>
<reference evidence="5 6" key="1">
    <citation type="journal article" date="2020" name="Cell Host Microbe">
        <title>Functional and Genomic Variation between Human-Derived Isolates of Lachnospiraceae Reveals Inter- and Intra-Species Diversity.</title>
        <authorList>
            <person name="Sorbara M.T."/>
            <person name="Littmann E.R."/>
            <person name="Fontana E."/>
            <person name="Moody T.U."/>
            <person name="Kohout C.E."/>
            <person name="Gjonbalaj M."/>
            <person name="Eaton V."/>
            <person name="Seok R."/>
            <person name="Leiner I.M."/>
            <person name="Pamer E.G."/>
        </authorList>
    </citation>
    <scope>NUCLEOTIDE SEQUENCE [LARGE SCALE GENOMIC DNA]</scope>
    <source>
        <strain evidence="5 6">MSK.1.17</strain>
    </source>
</reference>
<evidence type="ECO:0000313" key="5">
    <source>
        <dbReference type="EMBL" id="NSJ49162.1"/>
    </source>
</evidence>
<dbReference type="InterPro" id="IPR000836">
    <property type="entry name" value="PRTase_dom"/>
</dbReference>
<dbReference type="Proteomes" id="UP000669239">
    <property type="component" value="Unassembled WGS sequence"/>
</dbReference>
<evidence type="ECO:0000256" key="1">
    <source>
        <dbReference type="ARBA" id="ARBA00008007"/>
    </source>
</evidence>
<gene>
    <name evidence="5" type="ORF">G5B36_10675</name>
    <name evidence="4" type="ORF">L0N08_14390</name>
</gene>
<accession>A0AAX1SDM8</accession>
<dbReference type="Gene3D" id="3.40.50.2020">
    <property type="match status" value="1"/>
</dbReference>
<dbReference type="PANTHER" id="PTHR47505:SF1">
    <property type="entry name" value="DNA UTILIZATION PROTEIN YHGH"/>
    <property type="match status" value="1"/>
</dbReference>
<dbReference type="AlphaFoldDB" id="A0AAX1SDM8"/>
<dbReference type="SUPFAM" id="SSF53271">
    <property type="entry name" value="PRTase-like"/>
    <property type="match status" value="1"/>
</dbReference>
<protein>
    <submittedName>
        <fullName evidence="4">ComF family protein</fullName>
    </submittedName>
</protein>
<comment type="caution">
    <text evidence="4">The sequence shown here is derived from an EMBL/GenBank/DDBJ whole genome shotgun (WGS) entry which is preliminary data.</text>
</comment>
<dbReference type="PANTHER" id="PTHR47505">
    <property type="entry name" value="DNA UTILIZATION PROTEIN YHGH"/>
    <property type="match status" value="1"/>
</dbReference>
<dbReference type="InterPro" id="IPR029057">
    <property type="entry name" value="PRTase-like"/>
</dbReference>
<sequence>MNPIQSVTSHLLDLLFPRRCPVCAGIVMPRGNLICPDCMKKLSWVHRPTCKKCGKEVISDTIEYCCDCTKHRRSFDYGLSLINYDDIAGRSMAQIKYNNKREYLDFYSEAMFRGLGKRILRMGADALVPVPVHRSRLRVRGFNQAEELAWRLSAKTGIPADQSILKRTRNTAPQKSLDPAGRLKNLEQAFTAGHIPPNIRSVILVDDIYTTGSTIEACTRVLKKAGMEHVYFVTIFIGHGQ</sequence>
<dbReference type="CDD" id="cd06223">
    <property type="entry name" value="PRTases_typeI"/>
    <property type="match status" value="1"/>
</dbReference>
<comment type="similarity">
    <text evidence="1">Belongs to the ComF/GntX family.</text>
</comment>
<reference evidence="4" key="3">
    <citation type="submission" date="2022-01" db="EMBL/GenBank/DDBJ databases">
        <title>Collection of gut derived symbiotic bacterial strains cultured from healthy donors.</title>
        <authorList>
            <person name="Lin H."/>
            <person name="Kohout C."/>
            <person name="Waligurski E."/>
            <person name="Pamer E.G."/>
        </authorList>
    </citation>
    <scope>NUCLEOTIDE SEQUENCE</scope>
    <source>
        <strain evidence="4">DFI.6.55</strain>
    </source>
</reference>
<dbReference type="Pfam" id="PF18912">
    <property type="entry name" value="DZR_2"/>
    <property type="match status" value="1"/>
</dbReference>
<feature type="domain" description="Double zinc ribbon" evidence="3">
    <location>
        <begin position="11"/>
        <end position="68"/>
    </location>
</feature>
<feature type="domain" description="Phosphoribosyltransferase" evidence="2">
    <location>
        <begin position="143"/>
        <end position="236"/>
    </location>
</feature>
<reference evidence="5" key="2">
    <citation type="submission" date="2020-02" db="EMBL/GenBank/DDBJ databases">
        <authorList>
            <person name="Littmann E."/>
            <person name="Sorbara M."/>
        </authorList>
    </citation>
    <scope>NUCLEOTIDE SEQUENCE</scope>
    <source>
        <strain evidence="5">MSK.1.17</strain>
    </source>
</reference>
<keyword evidence="6" id="KW-1185">Reference proteome</keyword>